<dbReference type="EMBL" id="DS028156">
    <property type="protein sequence ID" value="EEY63543.1"/>
    <property type="molecule type" value="Genomic_DNA"/>
</dbReference>
<accession>D0NS02</accession>
<dbReference type="HOGENOM" id="CLU_2189109_0_0_1"/>
<evidence type="ECO:0000313" key="2">
    <source>
        <dbReference type="Proteomes" id="UP000006643"/>
    </source>
</evidence>
<dbReference type="STRING" id="403677.D0NS02"/>
<evidence type="ECO:0000313" key="1">
    <source>
        <dbReference type="EMBL" id="EEY63543.1"/>
    </source>
</evidence>
<dbReference type="AlphaFoldDB" id="D0NS02"/>
<keyword evidence="2" id="KW-1185">Reference proteome</keyword>
<protein>
    <submittedName>
        <fullName evidence="1">Uncharacterized protein</fullName>
    </submittedName>
</protein>
<dbReference type="RefSeq" id="XP_002898130.1">
    <property type="nucleotide sequence ID" value="XM_002898084.1"/>
</dbReference>
<dbReference type="KEGG" id="pif:PITG_15896"/>
<dbReference type="OMA" id="SATHSWC"/>
<dbReference type="VEuPathDB" id="FungiDB:PITG_15896"/>
<name>D0NS02_PHYIT</name>
<proteinExistence type="predicted"/>
<reference evidence="2" key="1">
    <citation type="journal article" date="2009" name="Nature">
        <title>Genome sequence and analysis of the Irish potato famine pathogen Phytophthora infestans.</title>
        <authorList>
            <consortium name="The Broad Institute Genome Sequencing Platform"/>
            <person name="Haas B.J."/>
            <person name="Kamoun S."/>
            <person name="Zody M.C."/>
            <person name="Jiang R.H."/>
            <person name="Handsaker R.E."/>
            <person name="Cano L.M."/>
            <person name="Grabherr M."/>
            <person name="Kodira C.D."/>
            <person name="Raffaele S."/>
            <person name="Torto-Alalibo T."/>
            <person name="Bozkurt T.O."/>
            <person name="Ah-Fong A.M."/>
            <person name="Alvarado L."/>
            <person name="Anderson V.L."/>
            <person name="Armstrong M.R."/>
            <person name="Avrova A."/>
            <person name="Baxter L."/>
            <person name="Beynon J."/>
            <person name="Boevink P.C."/>
            <person name="Bollmann S.R."/>
            <person name="Bos J.I."/>
            <person name="Bulone V."/>
            <person name="Cai G."/>
            <person name="Cakir C."/>
            <person name="Carrington J.C."/>
            <person name="Chawner M."/>
            <person name="Conti L."/>
            <person name="Costanzo S."/>
            <person name="Ewan R."/>
            <person name="Fahlgren N."/>
            <person name="Fischbach M.A."/>
            <person name="Fugelstad J."/>
            <person name="Gilroy E.M."/>
            <person name="Gnerre S."/>
            <person name="Green P.J."/>
            <person name="Grenville-Briggs L.J."/>
            <person name="Griffith J."/>
            <person name="Grunwald N.J."/>
            <person name="Horn K."/>
            <person name="Horner N.R."/>
            <person name="Hu C.H."/>
            <person name="Huitema E."/>
            <person name="Jeong D.H."/>
            <person name="Jones A.M."/>
            <person name="Jones J.D."/>
            <person name="Jones R.W."/>
            <person name="Karlsson E.K."/>
            <person name="Kunjeti S.G."/>
            <person name="Lamour K."/>
            <person name="Liu Z."/>
            <person name="Ma L."/>
            <person name="Maclean D."/>
            <person name="Chibucos M.C."/>
            <person name="McDonald H."/>
            <person name="McWalters J."/>
            <person name="Meijer H.J."/>
            <person name="Morgan W."/>
            <person name="Morris P.F."/>
            <person name="Munro C.A."/>
            <person name="O'Neill K."/>
            <person name="Ospina-Giraldo M."/>
            <person name="Pinzon A."/>
            <person name="Pritchard L."/>
            <person name="Ramsahoye B."/>
            <person name="Ren Q."/>
            <person name="Restrepo S."/>
            <person name="Roy S."/>
            <person name="Sadanandom A."/>
            <person name="Savidor A."/>
            <person name="Schornack S."/>
            <person name="Schwartz D.C."/>
            <person name="Schumann U.D."/>
            <person name="Schwessinger B."/>
            <person name="Seyer L."/>
            <person name="Sharpe T."/>
            <person name="Silvar C."/>
            <person name="Song J."/>
            <person name="Studholme D.J."/>
            <person name="Sykes S."/>
            <person name="Thines M."/>
            <person name="van de Vondervoort P.J."/>
            <person name="Phuntumart V."/>
            <person name="Wawra S."/>
            <person name="Weide R."/>
            <person name="Win J."/>
            <person name="Young C."/>
            <person name="Zhou S."/>
            <person name="Fry W."/>
            <person name="Meyers B.C."/>
            <person name="van West P."/>
            <person name="Ristaino J."/>
            <person name="Govers F."/>
            <person name="Birch P.R."/>
            <person name="Whisson S.C."/>
            <person name="Judelson H.S."/>
            <person name="Nusbaum C."/>
        </authorList>
    </citation>
    <scope>NUCLEOTIDE SEQUENCE [LARGE SCALE GENOMIC DNA]</scope>
    <source>
        <strain evidence="2">T30-4</strain>
    </source>
</reference>
<organism evidence="1 2">
    <name type="scientific">Phytophthora infestans (strain T30-4)</name>
    <name type="common">Potato late blight agent</name>
    <dbReference type="NCBI Taxonomy" id="403677"/>
    <lineage>
        <taxon>Eukaryota</taxon>
        <taxon>Sar</taxon>
        <taxon>Stramenopiles</taxon>
        <taxon>Oomycota</taxon>
        <taxon>Peronosporomycetes</taxon>
        <taxon>Peronosporales</taxon>
        <taxon>Peronosporaceae</taxon>
        <taxon>Phytophthora</taxon>
    </lineage>
</organism>
<sequence length="109" mass="11941">MWSRNALAVNKLTSALRWNFQRCPLINVSKCTLRICSKSSGRAENNQSFLPGWRSTNGAPLRATLVSTSQSWNRSRLRAMSSVCPRIGCPPGRYGTGLTFSSSSSESIA</sequence>
<dbReference type="Proteomes" id="UP000006643">
    <property type="component" value="Unassembled WGS sequence"/>
</dbReference>
<dbReference type="GeneID" id="9475686"/>
<dbReference type="InParanoid" id="D0NS02"/>
<gene>
    <name evidence="1" type="ORF">PITG_15896</name>
</gene>